<name>A0ABR4F1F5_9PEZI</name>
<sequence length="93" mass="10237">MLPRLQGPAIQSEPRQLGSFRKGHPLNQGRAMPSGHHRLRPGGVCLILEIFSFFSSSLPFFRLRPCIPSIEKPALDSCLVLSLPNPFPPPSPP</sequence>
<evidence type="ECO:0000313" key="2">
    <source>
        <dbReference type="EMBL" id="KAL2288526.1"/>
    </source>
</evidence>
<dbReference type="Proteomes" id="UP001600888">
    <property type="component" value="Unassembled WGS sequence"/>
</dbReference>
<feature type="region of interest" description="Disordered" evidence="1">
    <location>
        <begin position="1"/>
        <end position="35"/>
    </location>
</feature>
<proteinExistence type="predicted"/>
<dbReference type="EMBL" id="JBAWTH010000016">
    <property type="protein sequence ID" value="KAL2288526.1"/>
    <property type="molecule type" value="Genomic_DNA"/>
</dbReference>
<evidence type="ECO:0000313" key="3">
    <source>
        <dbReference type="Proteomes" id="UP001600888"/>
    </source>
</evidence>
<gene>
    <name evidence="2" type="ORF">FJTKL_03896</name>
</gene>
<protein>
    <submittedName>
        <fullName evidence="2">Uncharacterized protein</fullName>
    </submittedName>
</protein>
<keyword evidence="3" id="KW-1185">Reference proteome</keyword>
<reference evidence="2 3" key="1">
    <citation type="submission" date="2024-03" db="EMBL/GenBank/DDBJ databases">
        <title>A high-quality draft genome sequence of Diaporthe vaccinii, a causative agent of upright dieback and viscid rot disease in cranberry plants.</title>
        <authorList>
            <person name="Sarrasin M."/>
            <person name="Lang B.F."/>
            <person name="Burger G."/>
        </authorList>
    </citation>
    <scope>NUCLEOTIDE SEQUENCE [LARGE SCALE GENOMIC DNA]</scope>
    <source>
        <strain evidence="2 3">IS7</strain>
    </source>
</reference>
<accession>A0ABR4F1F5</accession>
<evidence type="ECO:0000256" key="1">
    <source>
        <dbReference type="SAM" id="MobiDB-lite"/>
    </source>
</evidence>
<organism evidence="2 3">
    <name type="scientific">Diaporthe vaccinii</name>
    <dbReference type="NCBI Taxonomy" id="105482"/>
    <lineage>
        <taxon>Eukaryota</taxon>
        <taxon>Fungi</taxon>
        <taxon>Dikarya</taxon>
        <taxon>Ascomycota</taxon>
        <taxon>Pezizomycotina</taxon>
        <taxon>Sordariomycetes</taxon>
        <taxon>Sordariomycetidae</taxon>
        <taxon>Diaporthales</taxon>
        <taxon>Diaporthaceae</taxon>
        <taxon>Diaporthe</taxon>
        <taxon>Diaporthe eres species complex</taxon>
    </lineage>
</organism>
<comment type="caution">
    <text evidence="2">The sequence shown here is derived from an EMBL/GenBank/DDBJ whole genome shotgun (WGS) entry which is preliminary data.</text>
</comment>